<dbReference type="Pfam" id="PF00640">
    <property type="entry name" value="PID"/>
    <property type="match status" value="1"/>
</dbReference>
<dbReference type="Proteomes" id="UP001318040">
    <property type="component" value="Chromosome 35"/>
</dbReference>
<evidence type="ECO:0000259" key="2">
    <source>
        <dbReference type="PROSITE" id="PS01179"/>
    </source>
</evidence>
<evidence type="ECO:0000256" key="1">
    <source>
        <dbReference type="SAM" id="MobiDB-lite"/>
    </source>
</evidence>
<dbReference type="SMART" id="SM00462">
    <property type="entry name" value="PTB"/>
    <property type="match status" value="1"/>
</dbReference>
<dbReference type="SUPFAM" id="SSF50729">
    <property type="entry name" value="PH domain-like"/>
    <property type="match status" value="1"/>
</dbReference>
<feature type="region of interest" description="Disordered" evidence="1">
    <location>
        <begin position="594"/>
        <end position="620"/>
    </location>
</feature>
<dbReference type="KEGG" id="pmrn:116948875"/>
<feature type="compositionally biased region" description="Low complexity" evidence="1">
    <location>
        <begin position="485"/>
        <end position="510"/>
    </location>
</feature>
<dbReference type="GO" id="GO:0005737">
    <property type="term" value="C:cytoplasm"/>
    <property type="evidence" value="ECO:0007669"/>
    <property type="project" value="TreeGrafter"/>
</dbReference>
<feature type="compositionally biased region" description="Low complexity" evidence="1">
    <location>
        <begin position="463"/>
        <end position="475"/>
    </location>
</feature>
<feature type="region of interest" description="Disordered" evidence="1">
    <location>
        <begin position="378"/>
        <end position="397"/>
    </location>
</feature>
<dbReference type="Gene3D" id="2.30.29.30">
    <property type="entry name" value="Pleckstrin-homology domain (PH domain)/Phosphotyrosine-binding domain (PTB)"/>
    <property type="match status" value="1"/>
</dbReference>
<evidence type="ECO:0000313" key="4">
    <source>
        <dbReference type="RefSeq" id="XP_032821964.1"/>
    </source>
</evidence>
<reference evidence="4" key="1">
    <citation type="submission" date="2025-08" db="UniProtKB">
        <authorList>
            <consortium name="RefSeq"/>
        </authorList>
    </citation>
    <scope>IDENTIFICATION</scope>
    <source>
        <tissue evidence="4">Sperm</tissue>
    </source>
</reference>
<feature type="compositionally biased region" description="Low complexity" evidence="1">
    <location>
        <begin position="378"/>
        <end position="392"/>
    </location>
</feature>
<dbReference type="RefSeq" id="XP_032821964.1">
    <property type="nucleotide sequence ID" value="XM_032966073.1"/>
</dbReference>
<dbReference type="InterPro" id="IPR011993">
    <property type="entry name" value="PH-like_dom_sf"/>
</dbReference>
<dbReference type="PROSITE" id="PS01179">
    <property type="entry name" value="PID"/>
    <property type="match status" value="1"/>
</dbReference>
<feature type="region of interest" description="Disordered" evidence="1">
    <location>
        <begin position="442"/>
        <end position="565"/>
    </location>
</feature>
<dbReference type="PANTHER" id="PTHR47695">
    <property type="entry name" value="PID DOMAIN-CONTAINING PROTEIN"/>
    <property type="match status" value="1"/>
</dbReference>
<dbReference type="PANTHER" id="PTHR47695:SF3">
    <property type="entry name" value="PID DOMAIN-CONTAINING PROTEIN"/>
    <property type="match status" value="1"/>
</dbReference>
<gene>
    <name evidence="4" type="primary">LOC116948875</name>
</gene>
<organism evidence="3 4">
    <name type="scientific">Petromyzon marinus</name>
    <name type="common">Sea lamprey</name>
    <dbReference type="NCBI Taxonomy" id="7757"/>
    <lineage>
        <taxon>Eukaryota</taxon>
        <taxon>Metazoa</taxon>
        <taxon>Chordata</taxon>
        <taxon>Craniata</taxon>
        <taxon>Vertebrata</taxon>
        <taxon>Cyclostomata</taxon>
        <taxon>Hyperoartia</taxon>
        <taxon>Petromyzontiformes</taxon>
        <taxon>Petromyzontidae</taxon>
        <taxon>Petromyzon</taxon>
    </lineage>
</organism>
<name>A0AAJ7TQ33_PETMA</name>
<feature type="compositionally biased region" description="Polar residues" evidence="1">
    <location>
        <begin position="527"/>
        <end position="548"/>
    </location>
</feature>
<evidence type="ECO:0000313" key="3">
    <source>
        <dbReference type="Proteomes" id="UP001318040"/>
    </source>
</evidence>
<feature type="region of interest" description="Disordered" evidence="1">
    <location>
        <begin position="1"/>
        <end position="26"/>
    </location>
</feature>
<keyword evidence="3" id="KW-1185">Reference proteome</keyword>
<sequence>MAEETPEVKDSSRKSKKRGKDRSEDELTRLFSGDGVSYRAKIIGSDPVPGPSGHKICQDAMMKLKAVASTSRSRGQHKQRVLFSISFKGIRISDEKSGTTEYEHPIGLISYIARDVSDPRAFGYVCGASGAHCFYAVKTVQQAEPVVMDIHDVFQLLGSRKGQQPQVAGGDATLHLDEQKNFVQLALFGEISTSVEPNSPMTPAEEGWSNPTWGSPCNIPVLIRDPARLQNEYPPGGPGSVAHAGGSTAGNVTIFLDGTCGGETDTDDPDPASVQALDNMDIYASISKPSQPQVQQGGDPFALPPLSFDDNFAASMGHALPAALAGPPGGPESGRVPLSITIPAPRGAGLSVSATVSSPASLAGTPQAVPPSGVLGLQQQQQRQQQRQQKQQTAPWMPQMTQAAAVLASMASQATAQQNSASSQAARADVYREAFAGLEQPAAPVSQAAWPSPGQAPQPAWPSPAQTGQQAWPSPGQAPQPAWPSPAQTGQQAWPSPGQAAQQAWPSPAQTGQQAWPSPHQAFQPEWPQNQAFQPVWPSQEQAFQQPSWPAPHVGPGSGGGTQPFGVGATPELELELALGGEPVVSVFPVAAPQPQAAPHAGPARPPASAGPDPFSGLMGGVQATTKVLIF</sequence>
<accession>A0AAJ7TQ33</accession>
<feature type="compositionally biased region" description="Basic and acidic residues" evidence="1">
    <location>
        <begin position="1"/>
        <end position="13"/>
    </location>
</feature>
<dbReference type="InterPro" id="IPR006020">
    <property type="entry name" value="PTB/PI_dom"/>
</dbReference>
<protein>
    <submittedName>
        <fullName evidence="4">Disabled homolog 1-like isoform X1</fullName>
    </submittedName>
</protein>
<feature type="domain" description="PID" evidence="2">
    <location>
        <begin position="33"/>
        <end position="166"/>
    </location>
</feature>
<feature type="compositionally biased region" description="Low complexity" evidence="1">
    <location>
        <begin position="594"/>
        <end position="614"/>
    </location>
</feature>
<proteinExistence type="predicted"/>
<dbReference type="AlphaFoldDB" id="A0AAJ7TQ33"/>